<dbReference type="CDD" id="cd16917">
    <property type="entry name" value="HATPase_UhpB-NarQ-NarX-like"/>
    <property type="match status" value="1"/>
</dbReference>
<evidence type="ECO:0000256" key="10">
    <source>
        <dbReference type="SAM" id="Phobius"/>
    </source>
</evidence>
<keyword evidence="8" id="KW-0902">Two-component regulatory system</keyword>
<keyword evidence="10" id="KW-1133">Transmembrane helix</keyword>
<dbReference type="RefSeq" id="WP_205740772.1">
    <property type="nucleotide sequence ID" value="NZ_PYGE01000007.1"/>
</dbReference>
<keyword evidence="7" id="KW-0067">ATP-binding</keyword>
<keyword evidence="5" id="KW-0547">Nucleotide-binding</keyword>
<dbReference type="GO" id="GO:0016020">
    <property type="term" value="C:membrane"/>
    <property type="evidence" value="ECO:0007669"/>
    <property type="project" value="InterPro"/>
</dbReference>
<organism evidence="13 14">
    <name type="scientific">Haloactinopolyspora alba</name>
    <dbReference type="NCBI Taxonomy" id="648780"/>
    <lineage>
        <taxon>Bacteria</taxon>
        <taxon>Bacillati</taxon>
        <taxon>Actinomycetota</taxon>
        <taxon>Actinomycetes</taxon>
        <taxon>Jiangellales</taxon>
        <taxon>Jiangellaceae</taxon>
        <taxon>Haloactinopolyspora</taxon>
    </lineage>
</organism>
<keyword evidence="10" id="KW-0472">Membrane</keyword>
<evidence type="ECO:0000256" key="9">
    <source>
        <dbReference type="SAM" id="Coils"/>
    </source>
</evidence>
<protein>
    <recommendedName>
        <fullName evidence="2">histidine kinase</fullName>
        <ecNumber evidence="2">2.7.13.3</ecNumber>
    </recommendedName>
</protein>
<feature type="transmembrane region" description="Helical" evidence="10">
    <location>
        <begin position="118"/>
        <end position="136"/>
    </location>
</feature>
<feature type="transmembrane region" description="Helical" evidence="10">
    <location>
        <begin position="14"/>
        <end position="31"/>
    </location>
</feature>
<name>A0A2P8E2N3_9ACTN</name>
<dbReference type="Pfam" id="PF07730">
    <property type="entry name" value="HisKA_3"/>
    <property type="match status" value="1"/>
</dbReference>
<dbReference type="SUPFAM" id="SSF55874">
    <property type="entry name" value="ATPase domain of HSP90 chaperone/DNA topoisomerase II/histidine kinase"/>
    <property type="match status" value="1"/>
</dbReference>
<dbReference type="InterPro" id="IPR050482">
    <property type="entry name" value="Sensor_HK_TwoCompSys"/>
</dbReference>
<keyword evidence="4" id="KW-0808">Transferase</keyword>
<feature type="domain" description="Signal transduction histidine kinase subgroup 3 dimerisation and phosphoacceptor" evidence="12">
    <location>
        <begin position="389"/>
        <end position="454"/>
    </location>
</feature>
<dbReference type="InterPro" id="IPR003594">
    <property type="entry name" value="HATPase_dom"/>
</dbReference>
<evidence type="ECO:0000259" key="11">
    <source>
        <dbReference type="Pfam" id="PF02518"/>
    </source>
</evidence>
<evidence type="ECO:0000256" key="5">
    <source>
        <dbReference type="ARBA" id="ARBA00022741"/>
    </source>
</evidence>
<evidence type="ECO:0000256" key="7">
    <source>
        <dbReference type="ARBA" id="ARBA00022840"/>
    </source>
</evidence>
<evidence type="ECO:0000256" key="8">
    <source>
        <dbReference type="ARBA" id="ARBA00023012"/>
    </source>
</evidence>
<dbReference type="InterPro" id="IPR011712">
    <property type="entry name" value="Sig_transdc_His_kin_sub3_dim/P"/>
</dbReference>
<gene>
    <name evidence="13" type="ORF">CLV30_107216</name>
</gene>
<dbReference type="PANTHER" id="PTHR24421">
    <property type="entry name" value="NITRATE/NITRITE SENSOR PROTEIN NARX-RELATED"/>
    <property type="match status" value="1"/>
</dbReference>
<comment type="caution">
    <text evidence="13">The sequence shown here is derived from an EMBL/GenBank/DDBJ whole genome shotgun (WGS) entry which is preliminary data.</text>
</comment>
<evidence type="ECO:0000256" key="3">
    <source>
        <dbReference type="ARBA" id="ARBA00022553"/>
    </source>
</evidence>
<feature type="transmembrane region" description="Helical" evidence="10">
    <location>
        <begin position="295"/>
        <end position="312"/>
    </location>
</feature>
<dbReference type="GO" id="GO:0046983">
    <property type="term" value="F:protein dimerization activity"/>
    <property type="evidence" value="ECO:0007669"/>
    <property type="project" value="InterPro"/>
</dbReference>
<feature type="transmembrane region" description="Helical" evidence="10">
    <location>
        <begin position="245"/>
        <end position="263"/>
    </location>
</feature>
<dbReference type="Gene3D" id="1.20.5.1930">
    <property type="match status" value="1"/>
</dbReference>
<keyword evidence="9" id="KW-0175">Coiled coil</keyword>
<dbReference type="AlphaFoldDB" id="A0A2P8E2N3"/>
<evidence type="ECO:0000256" key="2">
    <source>
        <dbReference type="ARBA" id="ARBA00012438"/>
    </source>
</evidence>
<reference evidence="13 14" key="1">
    <citation type="submission" date="2018-03" db="EMBL/GenBank/DDBJ databases">
        <title>Genomic Encyclopedia of Archaeal and Bacterial Type Strains, Phase II (KMG-II): from individual species to whole genera.</title>
        <authorList>
            <person name="Goeker M."/>
        </authorList>
    </citation>
    <scope>NUCLEOTIDE SEQUENCE [LARGE SCALE GENOMIC DNA]</scope>
    <source>
        <strain evidence="13 14">DSM 45211</strain>
    </source>
</reference>
<evidence type="ECO:0000259" key="12">
    <source>
        <dbReference type="Pfam" id="PF07730"/>
    </source>
</evidence>
<sequence>MDDRGDAVITARKWLPWIGSLALFAVALPSVSEVLESRTELDVPILAALAAVPFGLITTRPALGWLLSAGGALLVSRAFPVVDGDPWPWPTVHGLVLLALLFAVALRPPPHLTRSLRVATAVAAALATAVLFAVSVPDDLRAGWTVGVTVVALAGTLVRSAGLIHPAGDAAPPVSLTEVRARLLGGFREAFVDWVTSPPAGPPLGHRLLPSSPWVERVRAVVPWLLALGVFWIAVAASIRETLVVHDLVLPILAALIALPVGLSRRYALLGWRLATVLAAVVAVIGTQSGGLDPGAWPVIFQWVWLASTFLVSVRHDRWTTGWVWAVTVMVIATGAPVDSGVAITMLVVATAFTIIGDLVRSRRRARHELERQTELSELEKARRTVLEERARIARDLHDVVAHHMSMVVVQAESAPYRISGLPPQAQEEFAAISTSARQALTEIRGLLGVLRSEDREVTHAPQPGLDQVGELVESAARSGVPVRLSIDGSPTAVGTQVGLSAYRIVQESLANAARHAPGAEVDVTIVYASTGLELTIVNAAPATPVEPAGPGHGLIGMGERANVVGGTLTTDARPGGGFEVRATLPFHVEEPS</sequence>
<evidence type="ECO:0000256" key="1">
    <source>
        <dbReference type="ARBA" id="ARBA00000085"/>
    </source>
</evidence>
<dbReference type="Gene3D" id="3.30.565.10">
    <property type="entry name" value="Histidine kinase-like ATPase, C-terminal domain"/>
    <property type="match status" value="1"/>
</dbReference>
<proteinExistence type="predicted"/>
<evidence type="ECO:0000256" key="4">
    <source>
        <dbReference type="ARBA" id="ARBA00022679"/>
    </source>
</evidence>
<dbReference type="Pfam" id="PF02518">
    <property type="entry name" value="HATPase_c"/>
    <property type="match status" value="1"/>
</dbReference>
<keyword evidence="14" id="KW-1185">Reference proteome</keyword>
<feature type="transmembrane region" description="Helical" evidence="10">
    <location>
        <begin position="270"/>
        <end position="289"/>
    </location>
</feature>
<dbReference type="EC" id="2.7.13.3" evidence="2"/>
<dbReference type="GO" id="GO:0000155">
    <property type="term" value="F:phosphorelay sensor kinase activity"/>
    <property type="evidence" value="ECO:0007669"/>
    <property type="project" value="InterPro"/>
</dbReference>
<keyword evidence="10" id="KW-0812">Transmembrane</keyword>
<dbReference type="GO" id="GO:0005524">
    <property type="term" value="F:ATP binding"/>
    <property type="evidence" value="ECO:0007669"/>
    <property type="project" value="UniProtKB-KW"/>
</dbReference>
<feature type="domain" description="Histidine kinase/HSP90-like ATPase" evidence="11">
    <location>
        <begin position="501"/>
        <end position="587"/>
    </location>
</feature>
<evidence type="ECO:0000313" key="13">
    <source>
        <dbReference type="EMBL" id="PSL03735.1"/>
    </source>
</evidence>
<feature type="coiled-coil region" evidence="9">
    <location>
        <begin position="365"/>
        <end position="396"/>
    </location>
</feature>
<feature type="transmembrane region" description="Helical" evidence="10">
    <location>
        <begin position="87"/>
        <end position="106"/>
    </location>
</feature>
<feature type="transmembrane region" description="Helical" evidence="10">
    <location>
        <begin position="221"/>
        <end position="239"/>
    </location>
</feature>
<comment type="catalytic activity">
    <reaction evidence="1">
        <text>ATP + protein L-histidine = ADP + protein N-phospho-L-histidine.</text>
        <dbReference type="EC" id="2.7.13.3"/>
    </reaction>
</comment>
<feature type="transmembrane region" description="Helical" evidence="10">
    <location>
        <begin position="319"/>
        <end position="336"/>
    </location>
</feature>
<accession>A0A2P8E2N3</accession>
<feature type="transmembrane region" description="Helical" evidence="10">
    <location>
        <begin position="342"/>
        <end position="360"/>
    </location>
</feature>
<evidence type="ECO:0000256" key="6">
    <source>
        <dbReference type="ARBA" id="ARBA00022777"/>
    </source>
</evidence>
<dbReference type="EMBL" id="PYGE01000007">
    <property type="protein sequence ID" value="PSL03735.1"/>
    <property type="molecule type" value="Genomic_DNA"/>
</dbReference>
<keyword evidence="3" id="KW-0597">Phosphoprotein</keyword>
<dbReference type="PANTHER" id="PTHR24421:SF10">
    <property type="entry name" value="NITRATE_NITRITE SENSOR PROTEIN NARQ"/>
    <property type="match status" value="1"/>
</dbReference>
<dbReference type="Proteomes" id="UP000243528">
    <property type="component" value="Unassembled WGS sequence"/>
</dbReference>
<evidence type="ECO:0000313" key="14">
    <source>
        <dbReference type="Proteomes" id="UP000243528"/>
    </source>
</evidence>
<feature type="transmembrane region" description="Helical" evidence="10">
    <location>
        <begin position="142"/>
        <end position="158"/>
    </location>
</feature>
<keyword evidence="6 13" id="KW-0418">Kinase</keyword>
<feature type="transmembrane region" description="Helical" evidence="10">
    <location>
        <begin position="43"/>
        <end position="67"/>
    </location>
</feature>
<dbReference type="InterPro" id="IPR036890">
    <property type="entry name" value="HATPase_C_sf"/>
</dbReference>